<evidence type="ECO:0000259" key="1">
    <source>
        <dbReference type="PROSITE" id="PS51379"/>
    </source>
</evidence>
<organism evidence="2 3">
    <name type="scientific">Hadarchaeum yellowstonense</name>
    <dbReference type="NCBI Taxonomy" id="1776334"/>
    <lineage>
        <taxon>Archaea</taxon>
        <taxon>Methanobacteriati</taxon>
        <taxon>Candidatus Hadarchaeota</taxon>
        <taxon>Candidatus Hadarchaeia</taxon>
        <taxon>Candidatus Hadarchaeales</taxon>
        <taxon>Candidatus Hadarchaeaceae</taxon>
        <taxon>Candidatus Hadarchaeum</taxon>
    </lineage>
</organism>
<comment type="caution">
    <text evidence="2">The sequence shown here is derived from an EMBL/GenBank/DDBJ whole genome shotgun (WGS) entry which is preliminary data.</text>
</comment>
<dbReference type="Gene3D" id="3.30.70.20">
    <property type="match status" value="1"/>
</dbReference>
<dbReference type="Proteomes" id="UP000074294">
    <property type="component" value="Unassembled WGS sequence"/>
</dbReference>
<name>A0A147JXZ5_HADYE</name>
<dbReference type="STRING" id="1776334.APZ16_02500"/>
<dbReference type="PANTHER" id="PTHR42827:SF1">
    <property type="entry name" value="IRON-SULFUR CLUSTER-BINDING PROTEIN"/>
    <property type="match status" value="1"/>
</dbReference>
<protein>
    <recommendedName>
        <fullName evidence="1">4Fe-4S ferredoxin-type domain-containing protein</fullName>
    </recommendedName>
</protein>
<evidence type="ECO:0000313" key="2">
    <source>
        <dbReference type="EMBL" id="KUO41388.1"/>
    </source>
</evidence>
<dbReference type="EMBL" id="LQMQ01000022">
    <property type="protein sequence ID" value="KUO41388.1"/>
    <property type="molecule type" value="Genomic_DNA"/>
</dbReference>
<accession>A0A147JXZ5</accession>
<dbReference type="PROSITE" id="PS00198">
    <property type="entry name" value="4FE4S_FER_1"/>
    <property type="match status" value="1"/>
</dbReference>
<sequence length="237" mass="25843">MVDKNKVKKLALRLGVDLVGFGPARKMDAAPAGHRATDFLPDAETIISAAIRINYSAVEGLPKTRREYVNANDGARTILNEALVRVSGYLEEQGYSAIPFLQGTDRELMMGDLSLKHAAVVAGIGEFGLNNLVLTPQFGPRVLLGAVVTSAPIKPDPPLKIQLCDRCGACLKACPTGALKDPKGYNREKGWTIDKHRCFHYIYEVLEPRYGHYSCGLCIKACPVGKNRSHKLAQKTP</sequence>
<dbReference type="PANTHER" id="PTHR42827">
    <property type="entry name" value="IRON-SULFUR CLUSTER-BINDING PROTEIN-RELATED"/>
    <property type="match status" value="1"/>
</dbReference>
<reference evidence="2 3" key="1">
    <citation type="journal article" date="2016" name="Nat. Microbiol.">
        <title>Genomic inference of the metabolism of cosmopolitan subsurface Archaea, Hadesarchaea.</title>
        <authorList>
            <person name="Baker B.J."/>
            <person name="Saw J.H."/>
            <person name="Lind A.E."/>
            <person name="Lazar C.S."/>
            <person name="Hinrichs K.-U."/>
            <person name="Teske A.P."/>
            <person name="Ettema T.J."/>
        </authorList>
    </citation>
    <scope>NUCLEOTIDE SEQUENCE [LARGE SCALE GENOMIC DNA]</scope>
</reference>
<dbReference type="InterPro" id="IPR017896">
    <property type="entry name" value="4Fe4S_Fe-S-bd"/>
</dbReference>
<dbReference type="AlphaFoldDB" id="A0A147JXZ5"/>
<proteinExistence type="predicted"/>
<feature type="domain" description="4Fe-4S ferredoxin-type" evidence="1">
    <location>
        <begin position="155"/>
        <end position="184"/>
    </location>
</feature>
<dbReference type="GO" id="GO:0016491">
    <property type="term" value="F:oxidoreductase activity"/>
    <property type="evidence" value="ECO:0007669"/>
    <property type="project" value="UniProtKB-ARBA"/>
</dbReference>
<dbReference type="PROSITE" id="PS51379">
    <property type="entry name" value="4FE4S_FER_2"/>
    <property type="match status" value="1"/>
</dbReference>
<evidence type="ECO:0000313" key="3">
    <source>
        <dbReference type="Proteomes" id="UP000074294"/>
    </source>
</evidence>
<gene>
    <name evidence="2" type="ORF">APZ16_02500</name>
</gene>
<dbReference type="InterPro" id="IPR017900">
    <property type="entry name" value="4Fe4S_Fe_S_CS"/>
</dbReference>
<dbReference type="Pfam" id="PF12838">
    <property type="entry name" value="Fer4_7"/>
    <property type="match status" value="1"/>
</dbReference>
<dbReference type="SUPFAM" id="SSF54862">
    <property type="entry name" value="4Fe-4S ferredoxins"/>
    <property type="match status" value="1"/>
</dbReference>